<accession>A0A9X2I1P6</accession>
<name>A0A9X2I1P6_9FLAO</name>
<proteinExistence type="predicted"/>
<keyword evidence="2" id="KW-1185">Reference proteome</keyword>
<dbReference type="RefSeq" id="WP_241549338.1">
    <property type="nucleotide sequence ID" value="NZ_JANCNS010000001.1"/>
</dbReference>
<gene>
    <name evidence="1" type="ORF">MKO06_03835</name>
</gene>
<evidence type="ECO:0000313" key="2">
    <source>
        <dbReference type="Proteomes" id="UP001155280"/>
    </source>
</evidence>
<reference evidence="1" key="1">
    <citation type="submission" date="2022-07" db="EMBL/GenBank/DDBJ databases">
        <title>Gramela sediminis sp. nov., isolated from deep-sea sediment of the Indian Ocean.</title>
        <authorList>
            <person name="Shi H."/>
        </authorList>
    </citation>
    <scope>NUCLEOTIDE SEQUENCE</scope>
    <source>
        <strain evidence="1">GC03-9</strain>
    </source>
</reference>
<dbReference type="Proteomes" id="UP001155280">
    <property type="component" value="Unassembled WGS sequence"/>
</dbReference>
<comment type="caution">
    <text evidence="1">The sequence shown here is derived from an EMBL/GenBank/DDBJ whole genome shotgun (WGS) entry which is preliminary data.</text>
</comment>
<protein>
    <submittedName>
        <fullName evidence="1">Uncharacterized protein</fullName>
    </submittedName>
</protein>
<organism evidence="1 2">
    <name type="scientific">Christiangramia oceanisediminis</name>
    <dbReference type="NCBI Taxonomy" id="2920386"/>
    <lineage>
        <taxon>Bacteria</taxon>
        <taxon>Pseudomonadati</taxon>
        <taxon>Bacteroidota</taxon>
        <taxon>Flavobacteriia</taxon>
        <taxon>Flavobacteriales</taxon>
        <taxon>Flavobacteriaceae</taxon>
        <taxon>Christiangramia</taxon>
    </lineage>
</organism>
<evidence type="ECO:0000313" key="1">
    <source>
        <dbReference type="EMBL" id="MCP9199025.1"/>
    </source>
</evidence>
<dbReference type="AlphaFoldDB" id="A0A9X2I1P6"/>
<sequence length="102" mass="11836">MKKQTFNSSELGMLSNAYLKELFPLPKRGELLSKCENSDCTLLFEINYHKKLYSVIVEKFNEGQFARSNAEIEWNNLMTKIGSAQITEAQGEDYDIYWLSKN</sequence>
<dbReference type="EMBL" id="JANCNS010000001">
    <property type="protein sequence ID" value="MCP9199025.1"/>
    <property type="molecule type" value="Genomic_DNA"/>
</dbReference>